<sequence length="238" mass="26742">MYKYFVIYNILFITFFVVNTIPALKVPDKTAFDNKITQADKNKTNPVISEGGSIISTNPLTLNNENHTLFKNLDSLSGNKEKSVVPRKGVEYNPAEDIIEHDKVNQTLNVTVTSLNVTNSPVELSQPNKTVLNDSSTVIATEKLNITKIHKPLILSHEALVKMDEINHLNLDENGPDIKVHSKKAGSHPGMIMPIVITILVVPMFAVVGYMALKRGREAWKNRHYKRMDFLLDGMYND</sequence>
<keyword evidence="1" id="KW-0472">Membrane</keyword>
<keyword evidence="1" id="KW-1133">Transmembrane helix</keyword>
<reference evidence="2" key="1">
    <citation type="submission" date="2025-05" db="UniProtKB">
        <authorList>
            <consortium name="RefSeq"/>
        </authorList>
    </citation>
    <scope>NUCLEOTIDE SEQUENCE [LARGE SCALE GENOMIC DNA]</scope>
</reference>
<dbReference type="OMA" id="HPGMIMP"/>
<proteinExistence type="predicted"/>
<keyword evidence="1" id="KW-0812">Transmembrane</keyword>
<accession>A0A8B8I4I7</accession>
<protein>
    <submittedName>
        <fullName evidence="3">Uncharacterized protein LOC113397259</fullName>
    </submittedName>
</protein>
<evidence type="ECO:0000313" key="3">
    <source>
        <dbReference type="RefSeq" id="XP_026491322.1"/>
    </source>
</evidence>
<reference evidence="3" key="2">
    <citation type="submission" date="2025-08" db="UniProtKB">
        <authorList>
            <consortium name="RefSeq"/>
        </authorList>
    </citation>
    <scope>IDENTIFICATION</scope>
    <source>
        <tissue evidence="3">Whole body</tissue>
    </source>
</reference>
<dbReference type="GeneID" id="113397259"/>
<dbReference type="AlphaFoldDB" id="A0A8B8I4I7"/>
<evidence type="ECO:0000313" key="2">
    <source>
        <dbReference type="Proteomes" id="UP001652626"/>
    </source>
</evidence>
<feature type="transmembrane region" description="Helical" evidence="1">
    <location>
        <begin position="191"/>
        <end position="213"/>
    </location>
</feature>
<evidence type="ECO:0000256" key="1">
    <source>
        <dbReference type="SAM" id="Phobius"/>
    </source>
</evidence>
<dbReference type="Proteomes" id="UP001652626">
    <property type="component" value="Chromosome 3"/>
</dbReference>
<keyword evidence="2" id="KW-1185">Reference proteome</keyword>
<dbReference type="OrthoDB" id="10071013at2759"/>
<dbReference type="RefSeq" id="XP_026491322.1">
    <property type="nucleotide sequence ID" value="XM_026635537.2"/>
</dbReference>
<name>A0A8B8I4I7_VANTA</name>
<gene>
    <name evidence="3" type="primary">LOC113397259</name>
</gene>
<organism evidence="2 3">
    <name type="scientific">Vanessa tameamea</name>
    <name type="common">Kamehameha butterfly</name>
    <dbReference type="NCBI Taxonomy" id="334116"/>
    <lineage>
        <taxon>Eukaryota</taxon>
        <taxon>Metazoa</taxon>
        <taxon>Ecdysozoa</taxon>
        <taxon>Arthropoda</taxon>
        <taxon>Hexapoda</taxon>
        <taxon>Insecta</taxon>
        <taxon>Pterygota</taxon>
        <taxon>Neoptera</taxon>
        <taxon>Endopterygota</taxon>
        <taxon>Lepidoptera</taxon>
        <taxon>Glossata</taxon>
        <taxon>Ditrysia</taxon>
        <taxon>Papilionoidea</taxon>
        <taxon>Nymphalidae</taxon>
        <taxon>Nymphalinae</taxon>
        <taxon>Vanessa</taxon>
    </lineage>
</organism>